<dbReference type="Gene3D" id="3.30.70.240">
    <property type="match status" value="1"/>
</dbReference>
<dbReference type="Pfam" id="PF09827">
    <property type="entry name" value="CRISPR_Cas2"/>
    <property type="match status" value="1"/>
</dbReference>
<evidence type="ECO:0000256" key="10">
    <source>
        <dbReference type="PIRNR" id="PIRNR032582"/>
    </source>
</evidence>
<keyword evidence="6 9" id="KW-0378">Hydrolase</keyword>
<keyword evidence="7 9" id="KW-0460">Magnesium</keyword>
<evidence type="ECO:0000256" key="2">
    <source>
        <dbReference type="ARBA" id="ARBA00009959"/>
    </source>
</evidence>
<evidence type="ECO:0000256" key="3">
    <source>
        <dbReference type="ARBA" id="ARBA00022722"/>
    </source>
</evidence>
<gene>
    <name evidence="9 11" type="primary">cas2</name>
    <name evidence="11" type="ORF">Q3M24_15440</name>
</gene>
<dbReference type="EMBL" id="CP159373">
    <property type="protein sequence ID" value="XCN71694.1"/>
    <property type="molecule type" value="Genomic_DNA"/>
</dbReference>
<dbReference type="GO" id="GO:0043571">
    <property type="term" value="P:maintenance of CRISPR repeat elements"/>
    <property type="evidence" value="ECO:0007669"/>
    <property type="project" value="UniProtKB-UniRule"/>
</dbReference>
<proteinExistence type="inferred from homology"/>
<dbReference type="GO" id="GO:0004521">
    <property type="term" value="F:RNA endonuclease activity"/>
    <property type="evidence" value="ECO:0007669"/>
    <property type="project" value="UniProtKB-UniRule"/>
</dbReference>
<evidence type="ECO:0000313" key="11">
    <source>
        <dbReference type="EMBL" id="XCN71694.1"/>
    </source>
</evidence>
<organism evidence="11">
    <name type="scientific">Candidatus Electrothrix aestuarii</name>
    <dbReference type="NCBI Taxonomy" id="3062594"/>
    <lineage>
        <taxon>Bacteria</taxon>
        <taxon>Pseudomonadati</taxon>
        <taxon>Thermodesulfobacteriota</taxon>
        <taxon>Desulfobulbia</taxon>
        <taxon>Desulfobulbales</taxon>
        <taxon>Desulfobulbaceae</taxon>
        <taxon>Candidatus Electrothrix</taxon>
    </lineage>
</organism>
<comment type="similarity">
    <text evidence="2 9 10">Belongs to the CRISPR-associated endoribonuclease Cas2 protein family.</text>
</comment>
<feature type="binding site" evidence="9">
    <location>
        <position position="7"/>
    </location>
    <ligand>
        <name>Mg(2+)</name>
        <dbReference type="ChEBI" id="CHEBI:18420"/>
        <note>catalytic</note>
    </ligand>
</feature>
<dbReference type="NCBIfam" id="TIGR01573">
    <property type="entry name" value="cas2"/>
    <property type="match status" value="1"/>
</dbReference>
<dbReference type="PANTHER" id="PTHR34405:SF3">
    <property type="entry name" value="CRISPR-ASSOCIATED ENDORIBONUCLEASE CAS2 3"/>
    <property type="match status" value="1"/>
</dbReference>
<reference evidence="11" key="1">
    <citation type="journal article" date="2024" name="Syst. Appl. Microbiol.">
        <title>First single-strain enrichments of Electrothrix cable bacteria, description of E. aestuarii sp. nov. and E. rattekaaiensis sp. nov., and proposal of a cable bacteria taxonomy following the rules of the SeqCode.</title>
        <authorList>
            <person name="Plum-Jensen L.E."/>
            <person name="Schramm A."/>
            <person name="Marshall I.P.G."/>
        </authorList>
    </citation>
    <scope>NUCLEOTIDE SEQUENCE</scope>
    <source>
        <strain evidence="11">Rat1</strain>
    </source>
</reference>
<accession>A0AAU8LS24</accession>
<evidence type="ECO:0000256" key="1">
    <source>
        <dbReference type="ARBA" id="ARBA00001946"/>
    </source>
</evidence>
<dbReference type="InterPro" id="IPR019199">
    <property type="entry name" value="Virulence_VapD/CRISPR_Cas2"/>
</dbReference>
<evidence type="ECO:0000256" key="4">
    <source>
        <dbReference type="ARBA" id="ARBA00022723"/>
    </source>
</evidence>
<protein>
    <recommendedName>
        <fullName evidence="9">CRISPR-associated endoribonuclease Cas2</fullName>
        <ecNumber evidence="9">3.1.-.-</ecNumber>
    </recommendedName>
</protein>
<dbReference type="KEGG" id="eaj:Q3M24_15440"/>
<comment type="function">
    <text evidence="9">CRISPR (clustered regularly interspaced short palindromic repeat), is an adaptive immune system that provides protection against mobile genetic elements (viruses, transposable elements and conjugative plasmids). CRISPR clusters contain sequences complementary to antecedent mobile elements and target invading nucleic acids. CRISPR clusters are transcribed and processed into CRISPR RNA (crRNA). Functions as a ssRNA-specific endoribonuclease. Involved in the integration of spacer DNA into the CRISPR cassette.</text>
</comment>
<dbReference type="PIRSF" id="PIRSF032582">
    <property type="entry name" value="Cas2"/>
    <property type="match status" value="1"/>
</dbReference>
<dbReference type="GO" id="GO:0016787">
    <property type="term" value="F:hydrolase activity"/>
    <property type="evidence" value="ECO:0007669"/>
    <property type="project" value="UniProtKB-KW"/>
</dbReference>
<comment type="cofactor">
    <cofactor evidence="1 9">
        <name>Mg(2+)</name>
        <dbReference type="ChEBI" id="CHEBI:18420"/>
    </cofactor>
</comment>
<evidence type="ECO:0000256" key="6">
    <source>
        <dbReference type="ARBA" id="ARBA00022801"/>
    </source>
</evidence>
<comment type="subunit">
    <text evidence="9">Homodimer, forms a heterotetramer with a Cas1 homodimer.</text>
</comment>
<dbReference type="SUPFAM" id="SSF143430">
    <property type="entry name" value="TTP0101/SSO1404-like"/>
    <property type="match status" value="1"/>
</dbReference>
<dbReference type="HAMAP" id="MF_01471">
    <property type="entry name" value="Cas2"/>
    <property type="match status" value="1"/>
</dbReference>
<keyword evidence="5 9" id="KW-0255">Endonuclease</keyword>
<dbReference type="GO" id="GO:0051607">
    <property type="term" value="P:defense response to virus"/>
    <property type="evidence" value="ECO:0007669"/>
    <property type="project" value="UniProtKB-UniRule"/>
</dbReference>
<dbReference type="EC" id="3.1.-.-" evidence="9"/>
<evidence type="ECO:0000256" key="8">
    <source>
        <dbReference type="ARBA" id="ARBA00023118"/>
    </source>
</evidence>
<evidence type="ECO:0000256" key="9">
    <source>
        <dbReference type="HAMAP-Rule" id="MF_01471"/>
    </source>
</evidence>
<evidence type="ECO:0000256" key="5">
    <source>
        <dbReference type="ARBA" id="ARBA00022759"/>
    </source>
</evidence>
<evidence type="ECO:0000256" key="7">
    <source>
        <dbReference type="ARBA" id="ARBA00022842"/>
    </source>
</evidence>
<dbReference type="GO" id="GO:0046872">
    <property type="term" value="F:metal ion binding"/>
    <property type="evidence" value="ECO:0007669"/>
    <property type="project" value="UniProtKB-UniRule"/>
</dbReference>
<sequence>MVVVCFDIRNPKRLYRVARELGNFGVRVQKSIFECHLEQGQLEELQRRLAKWIDGDLDKVRYYFLCSKDVQEIIVDGPGSVTLDPDFILL</sequence>
<dbReference type="AlphaFoldDB" id="A0AAU8LS24"/>
<keyword evidence="8 9" id="KW-0051">Antiviral defense</keyword>
<dbReference type="InterPro" id="IPR021127">
    <property type="entry name" value="CRISPR_associated_Cas2"/>
</dbReference>
<keyword evidence="3 9" id="KW-0540">Nuclease</keyword>
<keyword evidence="4 9" id="KW-0479">Metal-binding</keyword>
<name>A0AAU8LS24_9BACT</name>
<reference evidence="11" key="2">
    <citation type="submission" date="2024-06" db="EMBL/GenBank/DDBJ databases">
        <authorList>
            <person name="Plum-Jensen L.E."/>
            <person name="Schramm A."/>
            <person name="Marshall I.P.G."/>
        </authorList>
    </citation>
    <scope>NUCLEOTIDE SEQUENCE</scope>
    <source>
        <strain evidence="11">Rat1</strain>
    </source>
</reference>
<dbReference type="PANTHER" id="PTHR34405">
    <property type="entry name" value="CRISPR-ASSOCIATED ENDORIBONUCLEASE CAS2"/>
    <property type="match status" value="1"/>
</dbReference>
<dbReference type="CDD" id="cd09725">
    <property type="entry name" value="Cas2_I_II_III"/>
    <property type="match status" value="1"/>
</dbReference>